<organism evidence="2 3">
    <name type="scientific">Aspergillus pseudotamarii</name>
    <dbReference type="NCBI Taxonomy" id="132259"/>
    <lineage>
        <taxon>Eukaryota</taxon>
        <taxon>Fungi</taxon>
        <taxon>Dikarya</taxon>
        <taxon>Ascomycota</taxon>
        <taxon>Pezizomycotina</taxon>
        <taxon>Eurotiomycetes</taxon>
        <taxon>Eurotiomycetidae</taxon>
        <taxon>Eurotiales</taxon>
        <taxon>Aspergillaceae</taxon>
        <taxon>Aspergillus</taxon>
        <taxon>Aspergillus subgen. Circumdati</taxon>
    </lineage>
</organism>
<keyword evidence="3" id="KW-1185">Reference proteome</keyword>
<evidence type="ECO:0000256" key="1">
    <source>
        <dbReference type="SAM" id="Phobius"/>
    </source>
</evidence>
<protein>
    <submittedName>
        <fullName evidence="2">Uncharacterized protein</fullName>
    </submittedName>
</protein>
<dbReference type="EMBL" id="ML743634">
    <property type="protein sequence ID" value="KAE8132371.1"/>
    <property type="molecule type" value="Genomic_DNA"/>
</dbReference>
<evidence type="ECO:0000313" key="3">
    <source>
        <dbReference type="Proteomes" id="UP000325672"/>
    </source>
</evidence>
<dbReference type="GeneID" id="43636825"/>
<keyword evidence="1" id="KW-1133">Transmembrane helix</keyword>
<keyword evidence="1" id="KW-0472">Membrane</keyword>
<feature type="transmembrane region" description="Helical" evidence="1">
    <location>
        <begin position="20"/>
        <end position="40"/>
    </location>
</feature>
<reference evidence="2 3" key="1">
    <citation type="submission" date="2019-04" db="EMBL/GenBank/DDBJ databases">
        <title>Friends and foes A comparative genomics study of 23 Aspergillus species from section Flavi.</title>
        <authorList>
            <consortium name="DOE Joint Genome Institute"/>
            <person name="Kjaerbolling I."/>
            <person name="Vesth T."/>
            <person name="Frisvad J.C."/>
            <person name="Nybo J.L."/>
            <person name="Theobald S."/>
            <person name="Kildgaard S."/>
            <person name="Isbrandt T."/>
            <person name="Kuo A."/>
            <person name="Sato A."/>
            <person name="Lyhne E.K."/>
            <person name="Kogle M.E."/>
            <person name="Wiebenga A."/>
            <person name="Kun R.S."/>
            <person name="Lubbers R.J."/>
            <person name="Makela M.R."/>
            <person name="Barry K."/>
            <person name="Chovatia M."/>
            <person name="Clum A."/>
            <person name="Daum C."/>
            <person name="Haridas S."/>
            <person name="He G."/>
            <person name="LaButti K."/>
            <person name="Lipzen A."/>
            <person name="Mondo S."/>
            <person name="Riley R."/>
            <person name="Salamov A."/>
            <person name="Simmons B.A."/>
            <person name="Magnuson J.K."/>
            <person name="Henrissat B."/>
            <person name="Mortensen U.H."/>
            <person name="Larsen T.O."/>
            <person name="Devries R.P."/>
            <person name="Grigoriev I.V."/>
            <person name="Machida M."/>
            <person name="Baker S.E."/>
            <person name="Andersen M.R."/>
        </authorList>
    </citation>
    <scope>NUCLEOTIDE SEQUENCE [LARGE SCALE GENOMIC DNA]</scope>
    <source>
        <strain evidence="2 3">CBS 117625</strain>
    </source>
</reference>
<dbReference type="AlphaFoldDB" id="A0A5N6SFB4"/>
<accession>A0A5N6SFB4</accession>
<dbReference type="RefSeq" id="XP_031908434.1">
    <property type="nucleotide sequence ID" value="XM_032052615.1"/>
</dbReference>
<sequence>MMILSLGRDHLTASVAVGHYFFFPFFLFFFFSFPFFKGFWGWRRATMENQNQHTRPKRDEHQKS</sequence>
<dbReference type="Proteomes" id="UP000325672">
    <property type="component" value="Unassembled WGS sequence"/>
</dbReference>
<name>A0A5N6SFB4_ASPPS</name>
<proteinExistence type="predicted"/>
<keyword evidence="1" id="KW-0812">Transmembrane</keyword>
<evidence type="ECO:0000313" key="2">
    <source>
        <dbReference type="EMBL" id="KAE8132371.1"/>
    </source>
</evidence>
<gene>
    <name evidence="2" type="ORF">BDV38DRAFT_211219</name>
</gene>